<dbReference type="Pfam" id="PF13830">
    <property type="entry name" value="DUF4192"/>
    <property type="match status" value="1"/>
</dbReference>
<accession>A0ABX6YF66</accession>
<organism evidence="1 2">
    <name type="scientific">Paramicrobacterium chengjingii</name>
    <dbReference type="NCBI Taxonomy" id="2769067"/>
    <lineage>
        <taxon>Bacteria</taxon>
        <taxon>Bacillati</taxon>
        <taxon>Actinomycetota</taxon>
        <taxon>Actinomycetes</taxon>
        <taxon>Micrococcales</taxon>
        <taxon>Microbacteriaceae</taxon>
        <taxon>Paramicrobacterium</taxon>
    </lineage>
</organism>
<dbReference type="InterPro" id="IPR025447">
    <property type="entry name" value="DUF4192"/>
</dbReference>
<reference evidence="1 2" key="1">
    <citation type="submission" date="2020-12" db="EMBL/GenBank/DDBJ databases">
        <title>Microbacterium sp. HY060.</title>
        <authorList>
            <person name="Zhou J."/>
        </authorList>
    </citation>
    <scope>NUCLEOTIDE SEQUENCE [LARGE SCALE GENOMIC DNA]</scope>
    <source>
        <strain evidence="1 2">HY60</strain>
    </source>
</reference>
<gene>
    <name evidence="1" type="ORF">HCR76_10175</name>
</gene>
<proteinExistence type="predicted"/>
<sequence length="385" mass="41792">MITTSRVSLSAPHELLSYVPALVGMHPIDSVVFVAFRDQSTCGAMRLDRGVFTRTETGDTAIEAALDAVTRIPRLTGVLVVVYTTDSFADAGGIPHESLAAMLAPRIEKRGLAVVDMLCVAADAWGGYLDDTCCGHDLAQIAQPDDLPSGSVLDTDAELRLPEVGPDERKIFERAREVIARVPSDALSQESAPGRADGSLPQDGSEFAAAMASYVVDGTGVLDAELAFIAHLIDEPVLRDVIAYSWAWGADAGTHLWNRVVEPELFTTESIDDPWMYAFAGRIEVRPDVEHLRTAITLLKRMCALQHPEDRAPGLTLISWCYWALGLSSFSAEWQRQAVTTDGTYGLAIIMRMILDAGMNPDWAFYDPDELYSDAADPVADDSTS</sequence>
<protein>
    <submittedName>
        <fullName evidence="1">DUF4192 domain-containing protein</fullName>
    </submittedName>
</protein>
<dbReference type="Proteomes" id="UP000662814">
    <property type="component" value="Chromosome"/>
</dbReference>
<dbReference type="EMBL" id="CP061169">
    <property type="protein sequence ID" value="QPZ37225.1"/>
    <property type="molecule type" value="Genomic_DNA"/>
</dbReference>
<name>A0ABX6YF66_9MICO</name>
<keyword evidence="2" id="KW-1185">Reference proteome</keyword>
<evidence type="ECO:0000313" key="2">
    <source>
        <dbReference type="Proteomes" id="UP000662814"/>
    </source>
</evidence>
<dbReference type="RefSeq" id="WP_166992530.1">
    <property type="nucleotide sequence ID" value="NZ_CP061169.1"/>
</dbReference>
<evidence type="ECO:0000313" key="1">
    <source>
        <dbReference type="EMBL" id="QPZ37225.1"/>
    </source>
</evidence>